<gene>
    <name evidence="2" type="ORF">PGLA2088_LOCUS25515</name>
</gene>
<evidence type="ECO:0000313" key="2">
    <source>
        <dbReference type="EMBL" id="CAE8687560.1"/>
    </source>
</evidence>
<feature type="compositionally biased region" description="Basic and acidic residues" evidence="1">
    <location>
        <begin position="222"/>
        <end position="235"/>
    </location>
</feature>
<feature type="compositionally biased region" description="Basic residues" evidence="1">
    <location>
        <begin position="115"/>
        <end position="125"/>
    </location>
</feature>
<dbReference type="AlphaFoldDB" id="A0A813JZU1"/>
<proteinExistence type="predicted"/>
<reference evidence="2" key="1">
    <citation type="submission" date="2021-02" db="EMBL/GenBank/DDBJ databases">
        <authorList>
            <person name="Dougan E. K."/>
            <person name="Rhodes N."/>
            <person name="Thang M."/>
            <person name="Chan C."/>
        </authorList>
    </citation>
    <scope>NUCLEOTIDE SEQUENCE</scope>
</reference>
<accession>A0A813JZU1</accession>
<protein>
    <submittedName>
        <fullName evidence="2">Uncharacterized protein</fullName>
    </submittedName>
</protein>
<feature type="region of interest" description="Disordered" evidence="1">
    <location>
        <begin position="1"/>
        <end position="126"/>
    </location>
</feature>
<dbReference type="EMBL" id="CAJNNW010026760">
    <property type="protein sequence ID" value="CAE8687560.1"/>
    <property type="molecule type" value="Genomic_DNA"/>
</dbReference>
<feature type="compositionally biased region" description="Basic and acidic residues" evidence="1">
    <location>
        <begin position="31"/>
        <end position="42"/>
    </location>
</feature>
<dbReference type="Proteomes" id="UP000626109">
    <property type="component" value="Unassembled WGS sequence"/>
</dbReference>
<feature type="compositionally biased region" description="Basic and acidic residues" evidence="1">
    <location>
        <begin position="1"/>
        <end position="13"/>
    </location>
</feature>
<comment type="caution">
    <text evidence="2">The sequence shown here is derived from an EMBL/GenBank/DDBJ whole genome shotgun (WGS) entry which is preliminary data.</text>
</comment>
<feature type="region of interest" description="Disordered" evidence="1">
    <location>
        <begin position="222"/>
        <end position="252"/>
    </location>
</feature>
<evidence type="ECO:0000313" key="3">
    <source>
        <dbReference type="Proteomes" id="UP000626109"/>
    </source>
</evidence>
<sequence length="590" mass="64704">MRDGRDKENREPTTKGPLRRVSDGSSGRPETAGKQRMQDKCRGHGKTSVRQEPPGANRGGEGLYLYVTKHNKDKTRGDSSKIRPPARPSTAGQYIDGHGCANDGHQHDRHDPAQRHHAGPRHRVAHLQERHDQGRVLGLQARGKIRTLAHKEAQTLLTGNGSTGVRPLAAPYWFVLPEITGTRQRKLARDTEVALAKMGLNTINKVIGEGLADLHADDDVKQKREETDVRSDRSHLQPWHEQSQCEGKGDASPVPANMPAIAMLALRVFLAAEWRGVLRDWCTFANANRQLVFHDGGAQMLASMSLSEESSLVEGLVNERLNETFVTETLPELQKRHDSGQQLLNKHLAGFARCDGDLVETSQSVSTLNSEQSSLESAHTECVAEEGSLQGKQKMMQEELTAYLTAIQPPSSVMPEQRAPTPDLDNYIAQSLEFFENLQSSYALRKAQISAVEAEVDAKTAGCAEGRLIFDAKFCLWKTEETLKTAHSNAEGRRADRDALVKVQCYLAMLLDGSTTQEKMKACNDTAAGHTFSLDIVEPRVPDINRQLLDGLGAPGSQVQCSAAPATTTTMQATTAATTHCAGYPWLLPL</sequence>
<feature type="compositionally biased region" description="Basic and acidic residues" evidence="1">
    <location>
        <begin position="104"/>
        <end position="114"/>
    </location>
</feature>
<organism evidence="2 3">
    <name type="scientific">Polarella glacialis</name>
    <name type="common">Dinoflagellate</name>
    <dbReference type="NCBI Taxonomy" id="89957"/>
    <lineage>
        <taxon>Eukaryota</taxon>
        <taxon>Sar</taxon>
        <taxon>Alveolata</taxon>
        <taxon>Dinophyceae</taxon>
        <taxon>Suessiales</taxon>
        <taxon>Suessiaceae</taxon>
        <taxon>Polarella</taxon>
    </lineage>
</organism>
<evidence type="ECO:0000256" key="1">
    <source>
        <dbReference type="SAM" id="MobiDB-lite"/>
    </source>
</evidence>
<name>A0A813JZU1_POLGL</name>